<organism evidence="2 3">
    <name type="scientific">Rhizodiscina lignyota</name>
    <dbReference type="NCBI Taxonomy" id="1504668"/>
    <lineage>
        <taxon>Eukaryota</taxon>
        <taxon>Fungi</taxon>
        <taxon>Dikarya</taxon>
        <taxon>Ascomycota</taxon>
        <taxon>Pezizomycotina</taxon>
        <taxon>Dothideomycetes</taxon>
        <taxon>Pleosporomycetidae</taxon>
        <taxon>Aulographales</taxon>
        <taxon>Rhizodiscinaceae</taxon>
        <taxon>Rhizodiscina</taxon>
    </lineage>
</organism>
<feature type="compositionally biased region" description="Polar residues" evidence="1">
    <location>
        <begin position="129"/>
        <end position="155"/>
    </location>
</feature>
<accession>A0A9P4MAT9</accession>
<feature type="compositionally biased region" description="Low complexity" evidence="1">
    <location>
        <begin position="241"/>
        <end position="250"/>
    </location>
</feature>
<feature type="region of interest" description="Disordered" evidence="1">
    <location>
        <begin position="83"/>
        <end position="343"/>
    </location>
</feature>
<dbReference type="EMBL" id="ML978121">
    <property type="protein sequence ID" value="KAF2104021.1"/>
    <property type="molecule type" value="Genomic_DNA"/>
</dbReference>
<reference evidence="2" key="1">
    <citation type="journal article" date="2020" name="Stud. Mycol.">
        <title>101 Dothideomycetes genomes: a test case for predicting lifestyles and emergence of pathogens.</title>
        <authorList>
            <person name="Haridas S."/>
            <person name="Albert R."/>
            <person name="Binder M."/>
            <person name="Bloem J."/>
            <person name="Labutti K."/>
            <person name="Salamov A."/>
            <person name="Andreopoulos B."/>
            <person name="Baker S."/>
            <person name="Barry K."/>
            <person name="Bills G."/>
            <person name="Bluhm B."/>
            <person name="Cannon C."/>
            <person name="Castanera R."/>
            <person name="Culley D."/>
            <person name="Daum C."/>
            <person name="Ezra D."/>
            <person name="Gonzalez J."/>
            <person name="Henrissat B."/>
            <person name="Kuo A."/>
            <person name="Liang C."/>
            <person name="Lipzen A."/>
            <person name="Lutzoni F."/>
            <person name="Magnuson J."/>
            <person name="Mondo S."/>
            <person name="Nolan M."/>
            <person name="Ohm R."/>
            <person name="Pangilinan J."/>
            <person name="Park H.-J."/>
            <person name="Ramirez L."/>
            <person name="Alfaro M."/>
            <person name="Sun H."/>
            <person name="Tritt A."/>
            <person name="Yoshinaga Y."/>
            <person name="Zwiers L.-H."/>
            <person name="Turgeon B."/>
            <person name="Goodwin S."/>
            <person name="Spatafora J."/>
            <person name="Crous P."/>
            <person name="Grigoriev I."/>
        </authorList>
    </citation>
    <scope>NUCLEOTIDE SEQUENCE</scope>
    <source>
        <strain evidence="2">CBS 133067</strain>
    </source>
</reference>
<proteinExistence type="predicted"/>
<keyword evidence="3" id="KW-1185">Reference proteome</keyword>
<evidence type="ECO:0000313" key="3">
    <source>
        <dbReference type="Proteomes" id="UP000799772"/>
    </source>
</evidence>
<protein>
    <submittedName>
        <fullName evidence="2">Uncharacterized protein</fullName>
    </submittedName>
</protein>
<gene>
    <name evidence="2" type="ORF">NA57DRAFT_70235</name>
</gene>
<feature type="compositionally biased region" description="Polar residues" evidence="1">
    <location>
        <begin position="47"/>
        <end position="71"/>
    </location>
</feature>
<feature type="compositionally biased region" description="Polar residues" evidence="1">
    <location>
        <begin position="300"/>
        <end position="314"/>
    </location>
</feature>
<dbReference type="Proteomes" id="UP000799772">
    <property type="component" value="Unassembled WGS sequence"/>
</dbReference>
<evidence type="ECO:0000313" key="2">
    <source>
        <dbReference type="EMBL" id="KAF2104021.1"/>
    </source>
</evidence>
<evidence type="ECO:0000256" key="1">
    <source>
        <dbReference type="SAM" id="MobiDB-lite"/>
    </source>
</evidence>
<feature type="region of interest" description="Disordered" evidence="1">
    <location>
        <begin position="1"/>
        <end position="71"/>
    </location>
</feature>
<feature type="compositionally biased region" description="Polar residues" evidence="1">
    <location>
        <begin position="1"/>
        <end position="25"/>
    </location>
</feature>
<comment type="caution">
    <text evidence="2">The sequence shown here is derived from an EMBL/GenBank/DDBJ whole genome shotgun (WGS) entry which is preliminary data.</text>
</comment>
<name>A0A9P4MAT9_9PEZI</name>
<feature type="compositionally biased region" description="Basic and acidic residues" evidence="1">
    <location>
        <begin position="318"/>
        <end position="343"/>
    </location>
</feature>
<sequence>MSSTRAHAGEQSSAKNLLKTGVSNIEQRRKASSKTSGTEAERRQPRGISSSFQHSLSQAINSGSAQHAVQADSSVVRALLPLKQKGNSGSGNGSISDMASITQPERMPYAFNGNMSKSVAQGRKAGPPSKSSPVDGSSKQQPMTIPTSIPQSHIRTTVGPISYLPPLEETRRRASLPRSSLPSTKVPSPGRSRHHSPNGQREMKNRNGAKVRSEHGSPNRHERPSSSHVRPEGPRPPPPSRASQSRSRGASSHRDSSLQVSSRRSSPTRVQPVQMGNAGPYPPLPAGQFHAALLPPRNLGGSSATVNNSDSYESMGSWKEHETDQQIQKWLDETGKSEERKQV</sequence>
<dbReference type="AlphaFoldDB" id="A0A9P4MAT9"/>
<feature type="compositionally biased region" description="Basic and acidic residues" evidence="1">
    <location>
        <begin position="201"/>
        <end position="233"/>
    </location>
</feature>